<dbReference type="InterPro" id="IPR029052">
    <property type="entry name" value="Metallo-depent_PP-like"/>
</dbReference>
<dbReference type="AlphaFoldDB" id="A0A2X4W1G8"/>
<keyword evidence="3" id="KW-1185">Reference proteome</keyword>
<evidence type="ECO:0000313" key="2">
    <source>
        <dbReference type="EMBL" id="SQI56519.1"/>
    </source>
</evidence>
<accession>A0A2X4W1G8</accession>
<keyword evidence="2" id="KW-0378">Hydrolase</keyword>
<evidence type="ECO:0000259" key="1">
    <source>
        <dbReference type="Pfam" id="PF00149"/>
    </source>
</evidence>
<proteinExistence type="predicted"/>
<dbReference type="InterPro" id="IPR004843">
    <property type="entry name" value="Calcineurin-like_PHP"/>
</dbReference>
<reference evidence="2 3" key="1">
    <citation type="submission" date="2018-06" db="EMBL/GenBank/DDBJ databases">
        <authorList>
            <consortium name="Pathogen Informatics"/>
            <person name="Doyle S."/>
        </authorList>
    </citation>
    <scope>NUCLEOTIDE SEQUENCE [LARGE SCALE GENOMIC DNA]</scope>
    <source>
        <strain evidence="2 3">NCTC4824</strain>
    </source>
</reference>
<protein>
    <submittedName>
        <fullName evidence="2">Metallophosphoesterase</fullName>
        <ecNumber evidence="2">3.1.-.-</ecNumber>
    </submittedName>
</protein>
<dbReference type="SUPFAM" id="SSF56300">
    <property type="entry name" value="Metallo-dependent phosphatases"/>
    <property type="match status" value="1"/>
</dbReference>
<dbReference type="STRING" id="1348624.GCA_001591545_00990"/>
<dbReference type="InterPro" id="IPR051158">
    <property type="entry name" value="Metallophosphoesterase_sf"/>
</dbReference>
<dbReference type="GO" id="GO:0009245">
    <property type="term" value="P:lipid A biosynthetic process"/>
    <property type="evidence" value="ECO:0007669"/>
    <property type="project" value="TreeGrafter"/>
</dbReference>
<dbReference type="Gene3D" id="3.60.21.10">
    <property type="match status" value="1"/>
</dbReference>
<gene>
    <name evidence="2" type="ORF">NCTC4824_01920</name>
</gene>
<dbReference type="RefSeq" id="WP_066137743.1">
    <property type="nucleotide sequence ID" value="NZ_CBCSGM010000001.1"/>
</dbReference>
<dbReference type="GO" id="GO:0008758">
    <property type="term" value="F:UDP-2,3-diacylglucosamine hydrolase activity"/>
    <property type="evidence" value="ECO:0007669"/>
    <property type="project" value="TreeGrafter"/>
</dbReference>
<dbReference type="EC" id="3.1.-.-" evidence="2"/>
<feature type="domain" description="Calcineurin-like phosphoesterase" evidence="1">
    <location>
        <begin position="46"/>
        <end position="201"/>
    </location>
</feature>
<dbReference type="PANTHER" id="PTHR31302">
    <property type="entry name" value="TRANSMEMBRANE PROTEIN WITH METALLOPHOSPHOESTERASE DOMAIN-RELATED"/>
    <property type="match status" value="1"/>
</dbReference>
<dbReference type="KEGG" id="blen:NCTC4824_01920"/>
<dbReference type="PANTHER" id="PTHR31302:SF32">
    <property type="entry name" value="PHOSPHOESTERASE"/>
    <property type="match status" value="1"/>
</dbReference>
<dbReference type="Proteomes" id="UP000249134">
    <property type="component" value="Chromosome 1"/>
</dbReference>
<sequence>MEIVLILVMIGFITLGSYMLREAFSNRIIAEKLSFDGFPKSLGEFTFLFISDIHRRTINEEIIHGVKDKAEIVIIGGDLTEKGVPFARVKNNLIQLKQIGPVYFVWGNNDYKVNTDRLLSLLRECGIIILNNETLSIRKKDKEFVIIGIDDLMNSREPIENILDGRKKDDFRMLISHNPDIIHVLEKEHNISLVLSGHTHGGQIRIFGFGPYSHGGIRNINGTTLFISNGYGTRHLPLRLGAKSETHLITIGYGDTKNI</sequence>
<dbReference type="EMBL" id="LS483476">
    <property type="protein sequence ID" value="SQI56519.1"/>
    <property type="molecule type" value="Genomic_DNA"/>
</dbReference>
<dbReference type="Pfam" id="PF00149">
    <property type="entry name" value="Metallophos"/>
    <property type="match status" value="1"/>
</dbReference>
<dbReference type="GO" id="GO:0016020">
    <property type="term" value="C:membrane"/>
    <property type="evidence" value="ECO:0007669"/>
    <property type="project" value="GOC"/>
</dbReference>
<evidence type="ECO:0000313" key="3">
    <source>
        <dbReference type="Proteomes" id="UP000249134"/>
    </source>
</evidence>
<name>A0A2X4W1G8_LEDLE</name>
<organism evidence="2 3">
    <name type="scientific">Lederbergia lenta</name>
    <name type="common">Bacillus lentus</name>
    <dbReference type="NCBI Taxonomy" id="1467"/>
    <lineage>
        <taxon>Bacteria</taxon>
        <taxon>Bacillati</taxon>
        <taxon>Bacillota</taxon>
        <taxon>Bacilli</taxon>
        <taxon>Bacillales</taxon>
        <taxon>Bacillaceae</taxon>
        <taxon>Lederbergia</taxon>
    </lineage>
</organism>